<dbReference type="Pfam" id="PF14833">
    <property type="entry name" value="NAD_binding_11"/>
    <property type="match status" value="1"/>
</dbReference>
<dbReference type="InterPro" id="IPR008927">
    <property type="entry name" value="6-PGluconate_DH-like_C_sf"/>
</dbReference>
<dbReference type="Gene3D" id="3.40.50.720">
    <property type="entry name" value="NAD(P)-binding Rossmann-like Domain"/>
    <property type="match status" value="1"/>
</dbReference>
<keyword evidence="7" id="KW-1185">Reference proteome</keyword>
<dbReference type="PROSITE" id="PS00895">
    <property type="entry name" value="3_HYDROXYISOBUT_DH"/>
    <property type="match status" value="1"/>
</dbReference>
<feature type="domain" description="3-hydroxyisobutyrate dehydrogenase-like NAD-binding" evidence="5">
    <location>
        <begin position="163"/>
        <end position="283"/>
    </location>
</feature>
<evidence type="ECO:0000313" key="7">
    <source>
        <dbReference type="Proteomes" id="UP001564657"/>
    </source>
</evidence>
<organism evidence="6 7">
    <name type="scientific">Clostridium moutaii</name>
    <dbReference type="NCBI Taxonomy" id="3240932"/>
    <lineage>
        <taxon>Bacteria</taxon>
        <taxon>Bacillati</taxon>
        <taxon>Bacillota</taxon>
        <taxon>Clostridia</taxon>
        <taxon>Eubacteriales</taxon>
        <taxon>Clostridiaceae</taxon>
        <taxon>Clostridium</taxon>
    </lineage>
</organism>
<gene>
    <name evidence="6" type="ORF">AB8U03_02940</name>
</gene>
<dbReference type="InterPro" id="IPR002204">
    <property type="entry name" value="3-OH-isobutyrate_DH-rel_CS"/>
</dbReference>
<accession>A0ABV4BK40</accession>
<dbReference type="Gene3D" id="1.10.1040.10">
    <property type="entry name" value="N-(1-d-carboxylethyl)-l-norvaline Dehydrogenase, domain 2"/>
    <property type="match status" value="1"/>
</dbReference>
<dbReference type="PIRSF" id="PIRSF000103">
    <property type="entry name" value="HIBADH"/>
    <property type="match status" value="1"/>
</dbReference>
<reference evidence="6 7" key="1">
    <citation type="submission" date="2024-08" db="EMBL/GenBank/DDBJ databases">
        <title>Clostridium lapicellarii sp. nov., and Clostridium renhuaiense sp. nov., two species isolated from the mud in a fermentation cellar used for producing sauce-flavour Chinese liquors.</title>
        <authorList>
            <person name="Yang F."/>
            <person name="Wang H."/>
            <person name="Chen L.Q."/>
            <person name="Zhou N."/>
            <person name="Lu J.J."/>
            <person name="Pu X.X."/>
            <person name="Wan B."/>
            <person name="Wang L."/>
            <person name="Liu S.J."/>
        </authorList>
    </citation>
    <scope>NUCLEOTIDE SEQUENCE [LARGE SCALE GENOMIC DNA]</scope>
    <source>
        <strain evidence="6 7">MT-5</strain>
    </source>
</reference>
<dbReference type="Proteomes" id="UP001564657">
    <property type="component" value="Unassembled WGS sequence"/>
</dbReference>
<keyword evidence="2" id="KW-0560">Oxidoreductase</keyword>
<dbReference type="InterPro" id="IPR006115">
    <property type="entry name" value="6PGDH_NADP-bd"/>
</dbReference>
<protein>
    <submittedName>
        <fullName evidence="6">NAD(P)-binding domain-containing protein</fullName>
    </submittedName>
</protein>
<evidence type="ECO:0000259" key="5">
    <source>
        <dbReference type="Pfam" id="PF14833"/>
    </source>
</evidence>
<sequence>MKKIGFIGLGIMGLPMSINMIKKSGKSIMGFDIVDEKKKIFRDNGGIPVEKVEEIYNCCDIIFISLPTNELVKSNIQGIIDTERNGIIVVDLSSTAPNVIKEMYEKTKNHGVRLLDSPVSGGEKGAIDGTLVLMCGGDNEIFEQVKTLLLYMGSSATYMGPAGCGSVAKLANNMIVGCNIGAVAESFAFAVKAGIDPEVLFNAIKNGFAGSAVLDSKIPKIISRNFDASARIAIHQKDLKNAVKLAEQLEVEIPLSKIILNYMNEMESYGKVNEDHCAIAKIYEKNMGVEIKKIQ</sequence>
<dbReference type="Pfam" id="PF03446">
    <property type="entry name" value="NAD_binding_2"/>
    <property type="match status" value="1"/>
</dbReference>
<name>A0ABV4BK40_9CLOT</name>
<comment type="similarity">
    <text evidence="1">Belongs to the HIBADH-related family.</text>
</comment>
<comment type="caution">
    <text evidence="6">The sequence shown here is derived from an EMBL/GenBank/DDBJ whole genome shotgun (WGS) entry which is preliminary data.</text>
</comment>
<evidence type="ECO:0000256" key="2">
    <source>
        <dbReference type="ARBA" id="ARBA00023002"/>
    </source>
</evidence>
<dbReference type="InterPro" id="IPR015815">
    <property type="entry name" value="HIBADH-related"/>
</dbReference>
<dbReference type="InterPro" id="IPR029154">
    <property type="entry name" value="HIBADH-like_NADP-bd"/>
</dbReference>
<dbReference type="SUPFAM" id="SSF51735">
    <property type="entry name" value="NAD(P)-binding Rossmann-fold domains"/>
    <property type="match status" value="1"/>
</dbReference>
<proteinExistence type="inferred from homology"/>
<evidence type="ECO:0000256" key="3">
    <source>
        <dbReference type="ARBA" id="ARBA00023027"/>
    </source>
</evidence>
<evidence type="ECO:0000256" key="1">
    <source>
        <dbReference type="ARBA" id="ARBA00009080"/>
    </source>
</evidence>
<dbReference type="RefSeq" id="WP_369703053.1">
    <property type="nucleotide sequence ID" value="NZ_JBGEWD010000002.1"/>
</dbReference>
<feature type="domain" description="6-phosphogluconate dehydrogenase NADP-binding" evidence="4">
    <location>
        <begin position="3"/>
        <end position="160"/>
    </location>
</feature>
<dbReference type="EMBL" id="JBGEWD010000002">
    <property type="protein sequence ID" value="MEY7999162.1"/>
    <property type="molecule type" value="Genomic_DNA"/>
</dbReference>
<dbReference type="SUPFAM" id="SSF48179">
    <property type="entry name" value="6-phosphogluconate dehydrogenase C-terminal domain-like"/>
    <property type="match status" value="1"/>
</dbReference>
<keyword evidence="3" id="KW-0520">NAD</keyword>
<dbReference type="PANTHER" id="PTHR43060:SF3">
    <property type="entry name" value="2-HYDROXY-3-OXOPROPIONATE REDUCTASE"/>
    <property type="match status" value="1"/>
</dbReference>
<evidence type="ECO:0000313" key="6">
    <source>
        <dbReference type="EMBL" id="MEY7999162.1"/>
    </source>
</evidence>
<evidence type="ECO:0000259" key="4">
    <source>
        <dbReference type="Pfam" id="PF03446"/>
    </source>
</evidence>
<dbReference type="InterPro" id="IPR036291">
    <property type="entry name" value="NAD(P)-bd_dom_sf"/>
</dbReference>
<dbReference type="InterPro" id="IPR013328">
    <property type="entry name" value="6PGD_dom2"/>
</dbReference>
<dbReference type="PANTHER" id="PTHR43060">
    <property type="entry name" value="3-HYDROXYISOBUTYRATE DEHYDROGENASE-LIKE 1, MITOCHONDRIAL-RELATED"/>
    <property type="match status" value="1"/>
</dbReference>